<reference evidence="1 2" key="1">
    <citation type="submission" date="2017-03" db="EMBL/GenBank/DDBJ databases">
        <title>Genome Survey of Euroglyphus maynei.</title>
        <authorList>
            <person name="Arlian L.G."/>
            <person name="Morgan M.S."/>
            <person name="Rider S.D."/>
        </authorList>
    </citation>
    <scope>NUCLEOTIDE SEQUENCE [LARGE SCALE GENOMIC DNA]</scope>
    <source>
        <strain evidence="1">Arlian Lab</strain>
        <tissue evidence="1">Whole body</tissue>
    </source>
</reference>
<organism evidence="1 2">
    <name type="scientific">Euroglyphus maynei</name>
    <name type="common">Mayne's house dust mite</name>
    <dbReference type="NCBI Taxonomy" id="6958"/>
    <lineage>
        <taxon>Eukaryota</taxon>
        <taxon>Metazoa</taxon>
        <taxon>Ecdysozoa</taxon>
        <taxon>Arthropoda</taxon>
        <taxon>Chelicerata</taxon>
        <taxon>Arachnida</taxon>
        <taxon>Acari</taxon>
        <taxon>Acariformes</taxon>
        <taxon>Sarcoptiformes</taxon>
        <taxon>Astigmata</taxon>
        <taxon>Psoroptidia</taxon>
        <taxon>Analgoidea</taxon>
        <taxon>Pyroglyphidae</taxon>
        <taxon>Pyroglyphinae</taxon>
        <taxon>Euroglyphus</taxon>
    </lineage>
</organism>
<feature type="non-terminal residue" evidence="1">
    <location>
        <position position="1"/>
    </location>
</feature>
<accession>A0A1Y3BK33</accession>
<proteinExistence type="predicted"/>
<evidence type="ECO:0000313" key="2">
    <source>
        <dbReference type="Proteomes" id="UP000194236"/>
    </source>
</evidence>
<keyword evidence="2" id="KW-1185">Reference proteome</keyword>
<evidence type="ECO:0000313" key="1">
    <source>
        <dbReference type="EMBL" id="OTF80248.1"/>
    </source>
</evidence>
<gene>
    <name evidence="1" type="ORF">BLA29_006484</name>
</gene>
<protein>
    <submittedName>
        <fullName evidence="1">Uncharacterized protein</fullName>
    </submittedName>
</protein>
<dbReference type="AlphaFoldDB" id="A0A1Y3BK33"/>
<dbReference type="EMBL" id="MUJZ01019249">
    <property type="protein sequence ID" value="OTF80248.1"/>
    <property type="molecule type" value="Genomic_DNA"/>
</dbReference>
<sequence length="86" mass="10307">YYYHFNGITSSRACCICNYDDDFKNEFNHCWYIVRIYLENNDNGTHARRDTQTHTNIHTLCGHFKLNTKIKFKKNLQSPEQKIDSI</sequence>
<dbReference type="Proteomes" id="UP000194236">
    <property type="component" value="Unassembled WGS sequence"/>
</dbReference>
<comment type="caution">
    <text evidence="1">The sequence shown here is derived from an EMBL/GenBank/DDBJ whole genome shotgun (WGS) entry which is preliminary data.</text>
</comment>
<name>A0A1Y3BK33_EURMA</name>